<dbReference type="SUPFAM" id="SSF56112">
    <property type="entry name" value="Protein kinase-like (PK-like)"/>
    <property type="match status" value="1"/>
</dbReference>
<dbReference type="Proteomes" id="UP000429595">
    <property type="component" value="Unassembled WGS sequence"/>
</dbReference>
<dbReference type="EMBL" id="WEIO01000011">
    <property type="protein sequence ID" value="KAB7704731.1"/>
    <property type="molecule type" value="Genomic_DNA"/>
</dbReference>
<keyword evidence="1" id="KW-0418">Kinase</keyword>
<proteinExistence type="predicted"/>
<dbReference type="PANTHER" id="PTHR37171:SF1">
    <property type="entry name" value="SERINE_THREONINE-PROTEIN KINASE YRZF-RELATED"/>
    <property type="match status" value="1"/>
</dbReference>
<comment type="caution">
    <text evidence="1">The sequence shown here is derived from an EMBL/GenBank/DDBJ whole genome shotgun (WGS) entry which is preliminary data.</text>
</comment>
<keyword evidence="1" id="KW-0808">Transferase</keyword>
<reference evidence="1 2" key="1">
    <citation type="submission" date="2019-10" db="EMBL/GenBank/DDBJ databases">
        <title>Bacillus aerolatum sp. nov., isolated from bioaerosol of sport playgrounds.</title>
        <authorList>
            <person name="Chen P."/>
            <person name="Zhang G."/>
        </authorList>
    </citation>
    <scope>NUCLEOTIDE SEQUENCE [LARGE SCALE GENOMIC DNA]</scope>
    <source>
        <strain evidence="1 2">CX253</strain>
    </source>
</reference>
<gene>
    <name evidence="1" type="ORF">F9802_16265</name>
</gene>
<dbReference type="GO" id="GO:0004674">
    <property type="term" value="F:protein serine/threonine kinase activity"/>
    <property type="evidence" value="ECO:0007669"/>
    <property type="project" value="UniProtKB-KW"/>
</dbReference>
<sequence>MKEFHWKDAVPLIESLIVKAGEGNVPVEVGSVPTELQCIGIGTDAAVFVHSASSRYAFKVYAEGLEKKRINEERAYQKLSGSSYYPIFYGSGERFIVISFESGIHLYDCLITGTYISPEVIEQVDKAVEEARLAGLNPRDIHLKNIILQGRTIKLIDVSEYVKPGNDERWEHLKEGYRLYYPLIASKKVSPKFLDFVKEQYEKQKLAGFSAKRFGRLLLPFVKKKEPES</sequence>
<dbReference type="InterPro" id="IPR052396">
    <property type="entry name" value="Meiotic_Drive_Suppr_Kinase"/>
</dbReference>
<protein>
    <submittedName>
        <fullName evidence="1">Serine/threonine protein kinase</fullName>
    </submittedName>
</protein>
<accession>A0A6I1FG98</accession>
<keyword evidence="2" id="KW-1185">Reference proteome</keyword>
<dbReference type="RefSeq" id="WP_152153846.1">
    <property type="nucleotide sequence ID" value="NZ_WEIO01000011.1"/>
</dbReference>
<organism evidence="1 2">
    <name type="scientific">Bacillus aerolatus</name>
    <dbReference type="NCBI Taxonomy" id="2653354"/>
    <lineage>
        <taxon>Bacteria</taxon>
        <taxon>Bacillati</taxon>
        <taxon>Bacillota</taxon>
        <taxon>Bacilli</taxon>
        <taxon>Bacillales</taxon>
        <taxon>Bacillaceae</taxon>
        <taxon>Bacillus</taxon>
    </lineage>
</organism>
<dbReference type="PANTHER" id="PTHR37171">
    <property type="entry name" value="SERINE/THREONINE-PROTEIN KINASE YRZF-RELATED"/>
    <property type="match status" value="1"/>
</dbReference>
<dbReference type="InterPro" id="IPR011009">
    <property type="entry name" value="Kinase-like_dom_sf"/>
</dbReference>
<evidence type="ECO:0000313" key="2">
    <source>
        <dbReference type="Proteomes" id="UP000429595"/>
    </source>
</evidence>
<evidence type="ECO:0000313" key="1">
    <source>
        <dbReference type="EMBL" id="KAB7704731.1"/>
    </source>
</evidence>
<name>A0A6I1FG98_9BACI</name>
<dbReference type="AlphaFoldDB" id="A0A6I1FG98"/>
<keyword evidence="1" id="KW-0723">Serine/threonine-protein kinase</keyword>